<dbReference type="AlphaFoldDB" id="A0A8J3RLR8"/>
<organism evidence="1 2">
    <name type="scientific">Planobispora longispora</name>
    <dbReference type="NCBI Taxonomy" id="28887"/>
    <lineage>
        <taxon>Bacteria</taxon>
        <taxon>Bacillati</taxon>
        <taxon>Actinomycetota</taxon>
        <taxon>Actinomycetes</taxon>
        <taxon>Streptosporangiales</taxon>
        <taxon>Streptosporangiaceae</taxon>
        <taxon>Planobispora</taxon>
    </lineage>
</organism>
<proteinExistence type="predicted"/>
<dbReference type="InterPro" id="IPR034660">
    <property type="entry name" value="DinB/YfiT-like"/>
</dbReference>
<dbReference type="SUPFAM" id="SSF109854">
    <property type="entry name" value="DinB/YfiT-like putative metalloenzymes"/>
    <property type="match status" value="1"/>
</dbReference>
<evidence type="ECO:0000313" key="1">
    <source>
        <dbReference type="EMBL" id="GIH76461.1"/>
    </source>
</evidence>
<dbReference type="InterPro" id="IPR007061">
    <property type="entry name" value="MST-like"/>
</dbReference>
<dbReference type="Pfam" id="PF04978">
    <property type="entry name" value="MST"/>
    <property type="match status" value="1"/>
</dbReference>
<evidence type="ECO:0008006" key="3">
    <source>
        <dbReference type="Google" id="ProtNLM"/>
    </source>
</evidence>
<evidence type="ECO:0000313" key="2">
    <source>
        <dbReference type="Proteomes" id="UP000616724"/>
    </source>
</evidence>
<accession>A0A8J3RLR8</accession>
<reference evidence="1 2" key="1">
    <citation type="submission" date="2021-01" db="EMBL/GenBank/DDBJ databases">
        <title>Whole genome shotgun sequence of Planobispora longispora NBRC 13918.</title>
        <authorList>
            <person name="Komaki H."/>
            <person name="Tamura T."/>
        </authorList>
    </citation>
    <scope>NUCLEOTIDE SEQUENCE [LARGE SCALE GENOMIC DNA]</scope>
    <source>
        <strain evidence="1 2">NBRC 13918</strain>
    </source>
</reference>
<keyword evidence="2" id="KW-1185">Reference proteome</keyword>
<dbReference type="Gene3D" id="1.20.120.450">
    <property type="entry name" value="dinb family like domain"/>
    <property type="match status" value="1"/>
</dbReference>
<comment type="caution">
    <text evidence="1">The sequence shown here is derived from an EMBL/GenBank/DDBJ whole genome shotgun (WGS) entry which is preliminary data.</text>
</comment>
<dbReference type="Proteomes" id="UP000616724">
    <property type="component" value="Unassembled WGS sequence"/>
</dbReference>
<protein>
    <recommendedName>
        <fullName evidence="3">Mini-circle protein</fullName>
    </recommendedName>
</protein>
<gene>
    <name evidence="1" type="ORF">Plo01_28900</name>
</gene>
<dbReference type="EMBL" id="BOOH01000021">
    <property type="protein sequence ID" value="GIH76461.1"/>
    <property type="molecule type" value="Genomic_DNA"/>
</dbReference>
<name>A0A8J3RLR8_9ACTN</name>
<sequence>MNDPLLAVAAASVDGERTVLETFLNFHRATIVRKVRGLSEEDARLRRVPSLTTPAGLVKHLTVMELRWFQRVLARRTEEELPPEGEEGWILDEHDTVESLIAEYERVCALSRETAAGFALDHTVPHPRLVRVSLRWIYVHLIEETARHAGHADILRELTDGSTGDVG</sequence>